<reference evidence="11 12" key="1">
    <citation type="submission" date="2020-02" db="EMBL/GenBank/DDBJ databases">
        <title>Genome sequence of Roseobacter ponti.</title>
        <authorList>
            <person name="Hollensteiner J."/>
            <person name="Schneider D."/>
            <person name="Poehlein A."/>
            <person name="Daniel R."/>
        </authorList>
    </citation>
    <scope>NUCLEOTIDE SEQUENCE [LARGE SCALE GENOMIC DNA]</scope>
    <source>
        <strain evidence="11 12">DSM 106830</strain>
    </source>
</reference>
<evidence type="ECO:0000256" key="3">
    <source>
        <dbReference type="ARBA" id="ARBA00019010"/>
    </source>
</evidence>
<dbReference type="GO" id="GO:0016740">
    <property type="term" value="F:transferase activity"/>
    <property type="evidence" value="ECO:0007669"/>
    <property type="project" value="UniProtKB-KW"/>
</dbReference>
<dbReference type="GO" id="GO:0002949">
    <property type="term" value="P:tRNA threonylcarbamoyladenosine modification"/>
    <property type="evidence" value="ECO:0007669"/>
    <property type="project" value="InterPro"/>
</dbReference>
<proteinExistence type="inferred from homology"/>
<dbReference type="RefSeq" id="WP_169638932.1">
    <property type="nucleotide sequence ID" value="NZ_CP048788.1"/>
</dbReference>
<name>A0A858SPD8_9RHOB</name>
<organism evidence="11 12">
    <name type="scientific">Roseobacter ponti</name>
    <dbReference type="NCBI Taxonomy" id="1891787"/>
    <lineage>
        <taxon>Bacteria</taxon>
        <taxon>Pseudomonadati</taxon>
        <taxon>Pseudomonadota</taxon>
        <taxon>Alphaproteobacteria</taxon>
        <taxon>Rhodobacterales</taxon>
        <taxon>Roseobacteraceae</taxon>
        <taxon>Roseobacter</taxon>
    </lineage>
</organism>
<keyword evidence="6" id="KW-0479">Metal-binding</keyword>
<dbReference type="Pfam" id="PF02367">
    <property type="entry name" value="TsaE"/>
    <property type="match status" value="1"/>
</dbReference>
<dbReference type="InterPro" id="IPR003442">
    <property type="entry name" value="T6A_TsaE"/>
</dbReference>
<dbReference type="PANTHER" id="PTHR33540:SF2">
    <property type="entry name" value="TRNA THREONYLCARBAMOYLADENOSINE BIOSYNTHESIS PROTEIN TSAE"/>
    <property type="match status" value="1"/>
</dbReference>
<evidence type="ECO:0000256" key="1">
    <source>
        <dbReference type="ARBA" id="ARBA00004496"/>
    </source>
</evidence>
<evidence type="ECO:0000256" key="8">
    <source>
        <dbReference type="ARBA" id="ARBA00022840"/>
    </source>
</evidence>
<keyword evidence="11" id="KW-0808">Transferase</keyword>
<evidence type="ECO:0000256" key="4">
    <source>
        <dbReference type="ARBA" id="ARBA00022490"/>
    </source>
</evidence>
<evidence type="ECO:0000256" key="5">
    <source>
        <dbReference type="ARBA" id="ARBA00022694"/>
    </source>
</evidence>
<dbReference type="SUPFAM" id="SSF52540">
    <property type="entry name" value="P-loop containing nucleoside triphosphate hydrolases"/>
    <property type="match status" value="1"/>
</dbReference>
<evidence type="ECO:0000256" key="6">
    <source>
        <dbReference type="ARBA" id="ARBA00022723"/>
    </source>
</evidence>
<dbReference type="GO" id="GO:0005737">
    <property type="term" value="C:cytoplasm"/>
    <property type="evidence" value="ECO:0007669"/>
    <property type="project" value="UniProtKB-SubCell"/>
</dbReference>
<dbReference type="KEGG" id="rpon:G3256_00275"/>
<keyword evidence="12" id="KW-1185">Reference proteome</keyword>
<keyword evidence="7" id="KW-0547">Nucleotide-binding</keyword>
<dbReference type="GO" id="GO:0005524">
    <property type="term" value="F:ATP binding"/>
    <property type="evidence" value="ECO:0007669"/>
    <property type="project" value="UniProtKB-KW"/>
</dbReference>
<accession>A0A858SPD8</accession>
<comment type="subcellular location">
    <subcellularLocation>
        <location evidence="1">Cytoplasm</location>
    </subcellularLocation>
</comment>
<keyword evidence="9" id="KW-0460">Magnesium</keyword>
<keyword evidence="5" id="KW-0819">tRNA processing</keyword>
<dbReference type="NCBIfam" id="TIGR00150">
    <property type="entry name" value="T6A_YjeE"/>
    <property type="match status" value="1"/>
</dbReference>
<gene>
    <name evidence="11" type="primary">tsaE</name>
    <name evidence="11" type="ORF">G3256_00275</name>
</gene>
<keyword evidence="8" id="KW-0067">ATP-binding</keyword>
<dbReference type="GO" id="GO:0046872">
    <property type="term" value="F:metal ion binding"/>
    <property type="evidence" value="ECO:0007669"/>
    <property type="project" value="UniProtKB-KW"/>
</dbReference>
<keyword evidence="4" id="KW-0963">Cytoplasm</keyword>
<evidence type="ECO:0000256" key="7">
    <source>
        <dbReference type="ARBA" id="ARBA00022741"/>
    </source>
</evidence>
<dbReference type="Proteomes" id="UP000503308">
    <property type="component" value="Chromosome"/>
</dbReference>
<evidence type="ECO:0000256" key="2">
    <source>
        <dbReference type="ARBA" id="ARBA00007599"/>
    </source>
</evidence>
<dbReference type="AlphaFoldDB" id="A0A858SPD8"/>
<dbReference type="EMBL" id="CP048788">
    <property type="protein sequence ID" value="QJF49708.1"/>
    <property type="molecule type" value="Genomic_DNA"/>
</dbReference>
<protein>
    <recommendedName>
        <fullName evidence="3">tRNA threonylcarbamoyladenosine biosynthesis protein TsaE</fullName>
    </recommendedName>
    <alternativeName>
        <fullName evidence="10">t(6)A37 threonylcarbamoyladenosine biosynthesis protein TsaE</fullName>
    </alternativeName>
</protein>
<dbReference type="Gene3D" id="3.40.50.300">
    <property type="entry name" value="P-loop containing nucleotide triphosphate hydrolases"/>
    <property type="match status" value="1"/>
</dbReference>
<dbReference type="PANTHER" id="PTHR33540">
    <property type="entry name" value="TRNA THREONYLCARBAMOYLADENOSINE BIOSYNTHESIS PROTEIN TSAE"/>
    <property type="match status" value="1"/>
</dbReference>
<evidence type="ECO:0000256" key="10">
    <source>
        <dbReference type="ARBA" id="ARBA00032441"/>
    </source>
</evidence>
<evidence type="ECO:0000313" key="11">
    <source>
        <dbReference type="EMBL" id="QJF49708.1"/>
    </source>
</evidence>
<dbReference type="InterPro" id="IPR027417">
    <property type="entry name" value="P-loop_NTPase"/>
</dbReference>
<sequence>MTARTLHLDLLTPDETAERAAALGERLEPADVVLLSGGVGAGKTHFARALIRSVQDVPEDIPSPTFTLVQTYETSRGTLWHSDLYRIGSVSEIEELGLAEAFSEAVCLVEWPDRLGDLRPEDALEIELRAGAGEDERHLTARWQDPKWDNRLRAWAA</sequence>
<evidence type="ECO:0000256" key="9">
    <source>
        <dbReference type="ARBA" id="ARBA00022842"/>
    </source>
</evidence>
<evidence type="ECO:0000313" key="12">
    <source>
        <dbReference type="Proteomes" id="UP000503308"/>
    </source>
</evidence>
<comment type="similarity">
    <text evidence="2">Belongs to the TsaE family.</text>
</comment>